<evidence type="ECO:0000256" key="1">
    <source>
        <dbReference type="ARBA" id="ARBA00023125"/>
    </source>
</evidence>
<feature type="region of interest" description="Disordered" evidence="4">
    <location>
        <begin position="39"/>
        <end position="151"/>
    </location>
</feature>
<keyword evidence="7" id="KW-1185">Reference proteome</keyword>
<dbReference type="InterPro" id="IPR050140">
    <property type="entry name" value="SRY-related_HMG-box_TF-like"/>
</dbReference>
<feature type="compositionally biased region" description="Polar residues" evidence="4">
    <location>
        <begin position="462"/>
        <end position="477"/>
    </location>
</feature>
<dbReference type="InterPro" id="IPR009071">
    <property type="entry name" value="HMG_box_dom"/>
</dbReference>
<dbReference type="PROSITE" id="PS50118">
    <property type="entry name" value="HMG_BOX_2"/>
    <property type="match status" value="1"/>
</dbReference>
<reference evidence="6 7" key="1">
    <citation type="submission" date="2018-03" db="EMBL/GenBank/DDBJ databases">
        <authorList>
            <person name="Guldener U."/>
        </authorList>
    </citation>
    <scope>NUCLEOTIDE SEQUENCE [LARGE SCALE GENOMIC DNA]</scope>
    <source>
        <strain evidence="6 7">NBRC100155</strain>
    </source>
</reference>
<dbReference type="Proteomes" id="UP000324022">
    <property type="component" value="Unassembled WGS sequence"/>
</dbReference>
<dbReference type="GO" id="GO:0030154">
    <property type="term" value="P:cell differentiation"/>
    <property type="evidence" value="ECO:0007669"/>
    <property type="project" value="TreeGrafter"/>
</dbReference>
<dbReference type="PANTHER" id="PTHR10270:SF161">
    <property type="entry name" value="SEX-DETERMINING REGION Y PROTEIN"/>
    <property type="match status" value="1"/>
</dbReference>
<feature type="region of interest" description="Disordered" evidence="4">
    <location>
        <begin position="183"/>
        <end position="240"/>
    </location>
</feature>
<name>A0A5C3EPF2_9BASI</name>
<dbReference type="Gene3D" id="1.10.30.10">
    <property type="entry name" value="High mobility group box domain"/>
    <property type="match status" value="1"/>
</dbReference>
<dbReference type="OrthoDB" id="6247875at2759"/>
<dbReference type="CDD" id="cd01389">
    <property type="entry name" value="HMG-box_ROX1-like"/>
    <property type="match status" value="1"/>
</dbReference>
<feature type="region of interest" description="Disordered" evidence="4">
    <location>
        <begin position="566"/>
        <end position="611"/>
    </location>
</feature>
<dbReference type="GO" id="GO:0005634">
    <property type="term" value="C:nucleus"/>
    <property type="evidence" value="ECO:0007669"/>
    <property type="project" value="UniProtKB-UniRule"/>
</dbReference>
<accession>A0A5C3EPF2</accession>
<feature type="compositionally biased region" description="Low complexity" evidence="4">
    <location>
        <begin position="114"/>
        <end position="125"/>
    </location>
</feature>
<dbReference type="PANTHER" id="PTHR10270">
    <property type="entry name" value="SOX TRANSCRIPTION FACTOR"/>
    <property type="match status" value="1"/>
</dbReference>
<dbReference type="InterPro" id="IPR036910">
    <property type="entry name" value="HMG_box_dom_sf"/>
</dbReference>
<feature type="compositionally biased region" description="Basic residues" evidence="4">
    <location>
        <begin position="126"/>
        <end position="142"/>
    </location>
</feature>
<dbReference type="GO" id="GO:0000978">
    <property type="term" value="F:RNA polymerase II cis-regulatory region sequence-specific DNA binding"/>
    <property type="evidence" value="ECO:0007669"/>
    <property type="project" value="TreeGrafter"/>
</dbReference>
<gene>
    <name evidence="6" type="ORF">UTRI_06354_B</name>
</gene>
<feature type="compositionally biased region" description="Basic and acidic residues" evidence="4">
    <location>
        <begin position="602"/>
        <end position="611"/>
    </location>
</feature>
<keyword evidence="1 3" id="KW-0238">DNA-binding</keyword>
<dbReference type="AlphaFoldDB" id="A0A5C3EPF2"/>
<feature type="compositionally biased region" description="Polar residues" evidence="4">
    <location>
        <begin position="85"/>
        <end position="96"/>
    </location>
</feature>
<proteinExistence type="predicted"/>
<dbReference type="Pfam" id="PF00505">
    <property type="entry name" value="HMG_box"/>
    <property type="match status" value="1"/>
</dbReference>
<keyword evidence="3" id="KW-0539">Nucleus</keyword>
<protein>
    <submittedName>
        <fullName evidence="6">Related to HMG-box transcription factor</fullName>
    </submittedName>
</protein>
<sequence>MAQQGHVLASGPSRTSQYDDRAVGQNHQEYEGMAVAPTTQPEAFGRSAPYVDDGSLFSTSASSYDNTSTSLRSENPSHSLLGMHSHQQNDSQSMGSYSDVLPHQQSHYTPYTPSPQHISQPSQSYQHHHQHPHQHQHPHHLHHPSDQHLGMQMPSDLVRSQSLGMHHAHPYGMHHHPEYAQSSLDAQRKAPNRAEAAEPHTPRPPNAWILYRSQKFREIQQTRDSQARSGSSEKPKSQAEISRIISQMWQNETTAVKQEFEALADEKKLAHQRMYPTYRYRPKKKAKSSKQNAAAITASQINDRSEGHSIKREVQGAFAGAGYQDRYASEGSTSTAYSTTIDRKMEGGDPQRAAVSHGISSIHDLAGRELMSRKNNNYPDRRDRGELYVPINCGRSVSGSISSGEGHSISSYGSNRMHPYGDRVPSSSMLRQESPRASSDVFGDSQPPSGGTYASSHWPDSDTMNGTSNTSTYFDGSRGGQNSFTSLGSTRLPAASLISNTVGGPSLLSLSPSTRQSVPSQQLQQHPIDSMNSNLSLAELTGTPASNTYSGASSFRTTPLTNHHARFGTSFGSAGGERSEVPSGLAAVPHSVGGNDGLTDAFDPHRRMQLP</sequence>
<evidence type="ECO:0000256" key="3">
    <source>
        <dbReference type="PROSITE-ProRule" id="PRU00267"/>
    </source>
</evidence>
<evidence type="ECO:0000313" key="6">
    <source>
        <dbReference type="EMBL" id="SPO31617.1"/>
    </source>
</evidence>
<feature type="region of interest" description="Disordered" evidence="4">
    <location>
        <begin position="1"/>
        <end position="26"/>
    </location>
</feature>
<feature type="compositionally biased region" description="Low complexity" evidence="4">
    <location>
        <begin position="395"/>
        <end position="414"/>
    </location>
</feature>
<evidence type="ECO:0000259" key="5">
    <source>
        <dbReference type="PROSITE" id="PS50118"/>
    </source>
</evidence>
<feature type="compositionally biased region" description="Polar residues" evidence="4">
    <location>
        <begin position="425"/>
        <end position="437"/>
    </location>
</feature>
<feature type="compositionally biased region" description="Polar residues" evidence="4">
    <location>
        <begin position="446"/>
        <end position="455"/>
    </location>
</feature>
<feature type="DNA-binding region" description="HMG box" evidence="3">
    <location>
        <begin position="201"/>
        <end position="279"/>
    </location>
</feature>
<keyword evidence="2" id="KW-0804">Transcription</keyword>
<evidence type="ECO:0000256" key="4">
    <source>
        <dbReference type="SAM" id="MobiDB-lite"/>
    </source>
</evidence>
<feature type="compositionally biased region" description="Polar residues" evidence="4">
    <location>
        <begin position="56"/>
        <end position="78"/>
    </location>
</feature>
<evidence type="ECO:0000256" key="2">
    <source>
        <dbReference type="ARBA" id="ARBA00023163"/>
    </source>
</evidence>
<feature type="region of interest" description="Disordered" evidence="4">
    <location>
        <begin position="395"/>
        <end position="477"/>
    </location>
</feature>
<evidence type="ECO:0000313" key="7">
    <source>
        <dbReference type="Proteomes" id="UP000324022"/>
    </source>
</evidence>
<dbReference type="SMART" id="SM00398">
    <property type="entry name" value="HMG"/>
    <property type="match status" value="1"/>
</dbReference>
<dbReference type="EMBL" id="OOIN01000039">
    <property type="protein sequence ID" value="SPO31617.1"/>
    <property type="molecule type" value="Genomic_DNA"/>
</dbReference>
<organism evidence="6 7">
    <name type="scientific">Ustilago trichophora</name>
    <dbReference type="NCBI Taxonomy" id="86804"/>
    <lineage>
        <taxon>Eukaryota</taxon>
        <taxon>Fungi</taxon>
        <taxon>Dikarya</taxon>
        <taxon>Basidiomycota</taxon>
        <taxon>Ustilaginomycotina</taxon>
        <taxon>Ustilaginomycetes</taxon>
        <taxon>Ustilaginales</taxon>
        <taxon>Ustilaginaceae</taxon>
        <taxon>Ustilago</taxon>
    </lineage>
</organism>
<dbReference type="GO" id="GO:0001228">
    <property type="term" value="F:DNA-binding transcription activator activity, RNA polymerase II-specific"/>
    <property type="evidence" value="ECO:0007669"/>
    <property type="project" value="TreeGrafter"/>
</dbReference>
<feature type="domain" description="HMG box" evidence="5">
    <location>
        <begin position="201"/>
        <end position="279"/>
    </location>
</feature>
<dbReference type="SUPFAM" id="SSF47095">
    <property type="entry name" value="HMG-box"/>
    <property type="match status" value="1"/>
</dbReference>